<name>A0A2T2NKP5_CORCC</name>
<dbReference type="Proteomes" id="UP000240883">
    <property type="component" value="Unassembled WGS sequence"/>
</dbReference>
<dbReference type="InterPro" id="IPR036291">
    <property type="entry name" value="NAD(P)-bd_dom_sf"/>
</dbReference>
<dbReference type="Gene3D" id="3.40.50.720">
    <property type="entry name" value="NAD(P)-binding Rossmann-like Domain"/>
    <property type="match status" value="1"/>
</dbReference>
<evidence type="ECO:0000313" key="3">
    <source>
        <dbReference type="Proteomes" id="UP000240883"/>
    </source>
</evidence>
<dbReference type="AlphaFoldDB" id="A0A2T2NKP5"/>
<dbReference type="SUPFAM" id="SSF51735">
    <property type="entry name" value="NAD(P)-binding Rossmann-fold domains"/>
    <property type="match status" value="1"/>
</dbReference>
<dbReference type="PANTHER" id="PTHR42840:SF7">
    <property type="entry name" value="BINDING ROSSMANN FOLD OXIDOREDUCTASE, PUTATIVE (AFU_ORTHOLOGUE AFUA_4G10190)-RELATED"/>
    <property type="match status" value="1"/>
</dbReference>
<dbReference type="GO" id="GO:0006740">
    <property type="term" value="P:NADPH regeneration"/>
    <property type="evidence" value="ECO:0007669"/>
    <property type="project" value="TreeGrafter"/>
</dbReference>
<dbReference type="InterPro" id="IPR000683">
    <property type="entry name" value="Gfo/Idh/MocA-like_OxRdtase_N"/>
</dbReference>
<accession>A0A2T2NKP5</accession>
<gene>
    <name evidence="2" type="ORF">BS50DRAFT_525866</name>
</gene>
<sequence length="376" mass="41802">MTTPSGAGKVVRVGLIGCGEIAQVVHIPTLTFMGKYFKITYLCDKSAEALKLCASRVPGAARTTKDASELCSSSEVDAVFVVNSDEYHAEHAILALKHHKHVMVEKPMALTKRDVQAIIEAERESRGKLMVGYMRRYAAPFQDAVREIGGLDKILYARVRDILGPNAHFVAQSGTFSERFTDFEPEDVADKDRRGQEIVKAALDECGGIPVTEQTTLMWRIFGGLGSHDLSVMREALGMPTSVLGSSLQFPFWNVLFKYPNFTVSYESGLDNVPRFDAHLEVYGSNKTVRVQYDTPYVKGLPVTMHIAENVDGTYKESKILKSYEDPYTLEMKTFYEMVVNGVPAKTTAQDALQDLEIFGMAMKHYFPVADGQNVQ</sequence>
<dbReference type="SUPFAM" id="SSF55347">
    <property type="entry name" value="Glyceraldehyde-3-phosphate dehydrogenase-like, C-terminal domain"/>
    <property type="match status" value="1"/>
</dbReference>
<evidence type="ECO:0000313" key="2">
    <source>
        <dbReference type="EMBL" id="PSN66002.1"/>
    </source>
</evidence>
<dbReference type="Pfam" id="PF01408">
    <property type="entry name" value="GFO_IDH_MocA"/>
    <property type="match status" value="1"/>
</dbReference>
<dbReference type="GO" id="GO:0016491">
    <property type="term" value="F:oxidoreductase activity"/>
    <property type="evidence" value="ECO:0007669"/>
    <property type="project" value="TreeGrafter"/>
</dbReference>
<evidence type="ECO:0000259" key="1">
    <source>
        <dbReference type="Pfam" id="PF01408"/>
    </source>
</evidence>
<dbReference type="GO" id="GO:0000166">
    <property type="term" value="F:nucleotide binding"/>
    <property type="evidence" value="ECO:0007669"/>
    <property type="project" value="InterPro"/>
</dbReference>
<reference evidence="2 3" key="1">
    <citation type="journal article" date="2018" name="Front. Microbiol.">
        <title>Genome-Wide Analysis of Corynespora cassiicola Leaf Fall Disease Putative Effectors.</title>
        <authorList>
            <person name="Lopez D."/>
            <person name="Ribeiro S."/>
            <person name="Label P."/>
            <person name="Fumanal B."/>
            <person name="Venisse J.S."/>
            <person name="Kohler A."/>
            <person name="de Oliveira R.R."/>
            <person name="Labutti K."/>
            <person name="Lipzen A."/>
            <person name="Lail K."/>
            <person name="Bauer D."/>
            <person name="Ohm R.A."/>
            <person name="Barry K.W."/>
            <person name="Spatafora J."/>
            <person name="Grigoriev I.V."/>
            <person name="Martin F.M."/>
            <person name="Pujade-Renaud V."/>
        </authorList>
    </citation>
    <scope>NUCLEOTIDE SEQUENCE [LARGE SCALE GENOMIC DNA]</scope>
    <source>
        <strain evidence="2 3">Philippines</strain>
    </source>
</reference>
<proteinExistence type="predicted"/>
<dbReference type="EMBL" id="KZ678136">
    <property type="protein sequence ID" value="PSN66002.1"/>
    <property type="molecule type" value="Genomic_DNA"/>
</dbReference>
<keyword evidence="3" id="KW-1185">Reference proteome</keyword>
<protein>
    <submittedName>
        <fullName evidence="2">NAD(P)-binding protein</fullName>
    </submittedName>
</protein>
<dbReference type="GO" id="GO:0005737">
    <property type="term" value="C:cytoplasm"/>
    <property type="evidence" value="ECO:0007669"/>
    <property type="project" value="TreeGrafter"/>
</dbReference>
<organism evidence="2 3">
    <name type="scientific">Corynespora cassiicola Philippines</name>
    <dbReference type="NCBI Taxonomy" id="1448308"/>
    <lineage>
        <taxon>Eukaryota</taxon>
        <taxon>Fungi</taxon>
        <taxon>Dikarya</taxon>
        <taxon>Ascomycota</taxon>
        <taxon>Pezizomycotina</taxon>
        <taxon>Dothideomycetes</taxon>
        <taxon>Pleosporomycetidae</taxon>
        <taxon>Pleosporales</taxon>
        <taxon>Corynesporascaceae</taxon>
        <taxon>Corynespora</taxon>
    </lineage>
</organism>
<dbReference type="Gene3D" id="3.30.360.10">
    <property type="entry name" value="Dihydrodipicolinate Reductase, domain 2"/>
    <property type="match status" value="1"/>
</dbReference>
<dbReference type="PANTHER" id="PTHR42840">
    <property type="entry name" value="NAD(P)-BINDING ROSSMANN-FOLD SUPERFAMILY PROTEIN-RELATED"/>
    <property type="match status" value="1"/>
</dbReference>
<feature type="domain" description="Gfo/Idh/MocA-like oxidoreductase N-terminal" evidence="1">
    <location>
        <begin position="11"/>
        <end position="133"/>
    </location>
</feature>
<dbReference type="STRING" id="1448308.A0A2T2NKP5"/>
<dbReference type="OrthoDB" id="64915at2759"/>